<dbReference type="NCBIfam" id="TIGR00318">
    <property type="entry name" value="cyaB"/>
    <property type="match status" value="1"/>
</dbReference>
<reference evidence="2" key="1">
    <citation type="submission" date="2015-11" db="EMBL/GenBank/DDBJ databases">
        <title>De novo transcriptome assembly of four potential Pierce s Disease insect vectors from Arizona vineyards.</title>
        <authorList>
            <person name="Tassone E.E."/>
        </authorList>
    </citation>
    <scope>NUCLEOTIDE SEQUENCE</scope>
</reference>
<dbReference type="InterPro" id="IPR033469">
    <property type="entry name" value="CYTH-like_dom_sf"/>
</dbReference>
<dbReference type="PANTHER" id="PTHR21028">
    <property type="entry name" value="SI:CH211-156B7.4"/>
    <property type="match status" value="1"/>
</dbReference>
<dbReference type="InterPro" id="IPR008173">
    <property type="entry name" value="Adenylyl_cyclase_CyaB"/>
</dbReference>
<evidence type="ECO:0000259" key="1">
    <source>
        <dbReference type="PROSITE" id="PS51707"/>
    </source>
</evidence>
<dbReference type="PROSITE" id="PS51707">
    <property type="entry name" value="CYTH"/>
    <property type="match status" value="1"/>
</dbReference>
<protein>
    <recommendedName>
        <fullName evidence="1">CYTH domain-containing protein</fullName>
    </recommendedName>
</protein>
<organism evidence="2">
    <name type="scientific">Homalodisca liturata</name>
    <dbReference type="NCBI Taxonomy" id="320908"/>
    <lineage>
        <taxon>Eukaryota</taxon>
        <taxon>Metazoa</taxon>
        <taxon>Ecdysozoa</taxon>
        <taxon>Arthropoda</taxon>
        <taxon>Hexapoda</taxon>
        <taxon>Insecta</taxon>
        <taxon>Pterygota</taxon>
        <taxon>Neoptera</taxon>
        <taxon>Paraneoptera</taxon>
        <taxon>Hemiptera</taxon>
        <taxon>Auchenorrhyncha</taxon>
        <taxon>Membracoidea</taxon>
        <taxon>Cicadellidae</taxon>
        <taxon>Cicadellinae</taxon>
        <taxon>Proconiini</taxon>
        <taxon>Homalodisca</taxon>
    </lineage>
</organism>
<dbReference type="SUPFAM" id="SSF55154">
    <property type="entry name" value="CYTH-like phosphatases"/>
    <property type="match status" value="1"/>
</dbReference>
<dbReference type="PANTHER" id="PTHR21028:SF2">
    <property type="entry name" value="CYTH DOMAIN-CONTAINING PROTEIN"/>
    <property type="match status" value="1"/>
</dbReference>
<proteinExistence type="predicted"/>
<dbReference type="InterPro" id="IPR023577">
    <property type="entry name" value="CYTH_domain"/>
</dbReference>
<dbReference type="Pfam" id="PF01928">
    <property type="entry name" value="CYTH"/>
    <property type="match status" value="1"/>
</dbReference>
<dbReference type="EMBL" id="GECU01005165">
    <property type="protein sequence ID" value="JAT02542.1"/>
    <property type="molecule type" value="Transcribed_RNA"/>
</dbReference>
<name>A0A1B6JTI3_9HEMI</name>
<dbReference type="CDD" id="cd07890">
    <property type="entry name" value="CYTH-like_AC_IV-like"/>
    <property type="match status" value="1"/>
</dbReference>
<gene>
    <name evidence="2" type="ORF">g.4556</name>
</gene>
<dbReference type="AlphaFoldDB" id="A0A1B6JTI3"/>
<dbReference type="SMART" id="SM01118">
    <property type="entry name" value="CYTH"/>
    <property type="match status" value="1"/>
</dbReference>
<dbReference type="GO" id="GO:0016462">
    <property type="term" value="F:pyrophosphatase activity"/>
    <property type="evidence" value="ECO:0007669"/>
    <property type="project" value="UniProtKB-ARBA"/>
</dbReference>
<evidence type="ECO:0000313" key="2">
    <source>
        <dbReference type="EMBL" id="JAT02542.1"/>
    </source>
</evidence>
<dbReference type="Gene3D" id="2.40.320.10">
    <property type="entry name" value="Hypothetical Protein Pfu-838710-001"/>
    <property type="match status" value="1"/>
</dbReference>
<accession>A0A1B6JTI3</accession>
<sequence length="180" mass="20251">MDLPSRNVEIKAKVRDFESIILKAEEMSGKEPIKLNQKDIFYHSFCRENRLKLRDENGCGTLISYSRPDLEGPKLSKYKKCQVNDPSALSAVLEDALGVKGVVKKQRFLFLVGQTRIHIDQVEGLGNFMELEVGLRDTQSVEEGQVIAQELMSQLGVSETDLLAGAYMDMMQKHSETVSI</sequence>
<feature type="domain" description="CYTH" evidence="1">
    <location>
        <begin position="5"/>
        <end position="173"/>
    </location>
</feature>